<organism evidence="2 3">
    <name type="scientific">Coccomyxa viridis</name>
    <dbReference type="NCBI Taxonomy" id="1274662"/>
    <lineage>
        <taxon>Eukaryota</taxon>
        <taxon>Viridiplantae</taxon>
        <taxon>Chlorophyta</taxon>
        <taxon>core chlorophytes</taxon>
        <taxon>Trebouxiophyceae</taxon>
        <taxon>Trebouxiophyceae incertae sedis</taxon>
        <taxon>Coccomyxaceae</taxon>
        <taxon>Coccomyxa</taxon>
    </lineage>
</organism>
<evidence type="ECO:0000313" key="2">
    <source>
        <dbReference type="EMBL" id="CAL5227344.1"/>
    </source>
</evidence>
<sequence>MWIPRLKEDFGIAIKARLQDDSGEQVNARDIYRLASEAPQKEAIRFWGCFTNGGCDGNMMQYWVDNMFAPNAWESYCSALGSNINCIGLLLDPNFCEDADTSKEKYRQYLLERLRIPAGVVFGHGLVNLALIQQEQEFDGVVMTRLRNYSLAELEHLFLEFFMELNAGHTIGRLLLHGLHGEERERERSNLNIVAARAERNLHARRSQPAPKCDIKAIQFDSEALPEGGAHGLTRSIGVVDRLSVSRTGHFSCPVLAGVIFLAHFNGDAVRTPQDVFEALQAASESPISKAFDKLKDEKAVSQAVRQGLVPPRTKYVVNSSGVYYNFARLDAAATSTQHAAVGHMQPVAWFRFHNRRDYKRWAALAQPKTLWEGPDSDLDIRRTRRPLTSRGASPEQPGNAPGSSAGAAVAPAQAQPQAQSGAQGPAQGQGAAGLAQFVVQQMAQAWMGGASHAAMQDSSSDTEMSEAESESEEEGLSDDEGSPRGTKGRDTMQIELTGKWAGNLAMVKLIDQEDLMHEWEDDHDEPNIDINHVIFSGSVLQLPDGVSLDTAGA</sequence>
<feature type="region of interest" description="Disordered" evidence="1">
    <location>
        <begin position="387"/>
        <end position="429"/>
    </location>
</feature>
<dbReference type="Proteomes" id="UP001497392">
    <property type="component" value="Unassembled WGS sequence"/>
</dbReference>
<reference evidence="2 3" key="1">
    <citation type="submission" date="2024-06" db="EMBL/GenBank/DDBJ databases">
        <authorList>
            <person name="Kraege A."/>
            <person name="Thomma B."/>
        </authorList>
    </citation>
    <scope>NUCLEOTIDE SEQUENCE [LARGE SCALE GENOMIC DNA]</scope>
</reference>
<protein>
    <submittedName>
        <fullName evidence="2">G10290 protein</fullName>
    </submittedName>
</protein>
<feature type="compositionally biased region" description="Low complexity" evidence="1">
    <location>
        <begin position="397"/>
        <end position="429"/>
    </location>
</feature>
<name>A0ABP1G5C3_9CHLO</name>
<comment type="caution">
    <text evidence="2">The sequence shown here is derived from an EMBL/GenBank/DDBJ whole genome shotgun (WGS) entry which is preliminary data.</text>
</comment>
<evidence type="ECO:0000256" key="1">
    <source>
        <dbReference type="SAM" id="MobiDB-lite"/>
    </source>
</evidence>
<feature type="compositionally biased region" description="Acidic residues" evidence="1">
    <location>
        <begin position="464"/>
        <end position="481"/>
    </location>
</feature>
<dbReference type="EMBL" id="CAXHTA020000017">
    <property type="protein sequence ID" value="CAL5227344.1"/>
    <property type="molecule type" value="Genomic_DNA"/>
</dbReference>
<keyword evidence="3" id="KW-1185">Reference proteome</keyword>
<feature type="region of interest" description="Disordered" evidence="1">
    <location>
        <begin position="450"/>
        <end position="490"/>
    </location>
</feature>
<proteinExistence type="predicted"/>
<gene>
    <name evidence="2" type="primary">g10290</name>
    <name evidence="2" type="ORF">VP750_LOCUS9250</name>
</gene>
<evidence type="ECO:0000313" key="3">
    <source>
        <dbReference type="Proteomes" id="UP001497392"/>
    </source>
</evidence>
<accession>A0ABP1G5C3</accession>